<dbReference type="Proteomes" id="UP000053675">
    <property type="component" value="Unassembled WGS sequence"/>
</dbReference>
<dbReference type="NCBIfam" id="NF033503">
    <property type="entry name" value="LarB"/>
    <property type="match status" value="1"/>
</dbReference>
<dbReference type="GO" id="GO:0006189">
    <property type="term" value="P:'de novo' IMP biosynthetic process"/>
    <property type="evidence" value="ECO:0007669"/>
    <property type="project" value="InterPro"/>
</dbReference>
<organism evidence="2 3">
    <name type="scientific">Nitratireductor basaltis</name>
    <dbReference type="NCBI Taxonomy" id="472175"/>
    <lineage>
        <taxon>Bacteria</taxon>
        <taxon>Pseudomonadati</taxon>
        <taxon>Pseudomonadota</taxon>
        <taxon>Alphaproteobacteria</taxon>
        <taxon>Hyphomicrobiales</taxon>
        <taxon>Phyllobacteriaceae</taxon>
        <taxon>Nitratireductor</taxon>
    </lineage>
</organism>
<comment type="caution">
    <text evidence="2">The sequence shown here is derived from an EMBL/GenBank/DDBJ whole genome shotgun (WGS) entry which is preliminary data.</text>
</comment>
<dbReference type="GO" id="GO:0016787">
    <property type="term" value="F:hydrolase activity"/>
    <property type="evidence" value="ECO:0007669"/>
    <property type="project" value="InterPro"/>
</dbReference>
<dbReference type="Pfam" id="PF00731">
    <property type="entry name" value="AIRC"/>
    <property type="match status" value="1"/>
</dbReference>
<dbReference type="Gene3D" id="3.40.50.1970">
    <property type="match status" value="1"/>
</dbReference>
<evidence type="ECO:0000313" key="2">
    <source>
        <dbReference type="EMBL" id="KFB11427.1"/>
    </source>
</evidence>
<dbReference type="RefSeq" id="WP_051914096.1">
    <property type="nucleotide sequence ID" value="NZ_JMQM01000001.1"/>
</dbReference>
<accession>A0A084UEP1</accession>
<feature type="domain" description="PurE" evidence="1">
    <location>
        <begin position="83"/>
        <end position="215"/>
    </location>
</feature>
<reference evidence="2 3" key="1">
    <citation type="submission" date="2014-05" db="EMBL/GenBank/DDBJ databases">
        <title>Draft Genome Sequence of Nitratireductor basaltis Strain UMTGB225, A Marine Bacterium Isolated from Green Barrel Tunicate.</title>
        <authorList>
            <person name="Gan H.Y."/>
        </authorList>
    </citation>
    <scope>NUCLEOTIDE SEQUENCE [LARGE SCALE GENOMIC DNA]</scope>
    <source>
        <strain evidence="2 3">UMTGB225</strain>
    </source>
</reference>
<evidence type="ECO:0000313" key="3">
    <source>
        <dbReference type="Proteomes" id="UP000053675"/>
    </source>
</evidence>
<dbReference type="AlphaFoldDB" id="A0A084UEP1"/>
<dbReference type="EMBL" id="JMQM01000001">
    <property type="protein sequence ID" value="KFB11427.1"/>
    <property type="molecule type" value="Genomic_DNA"/>
</dbReference>
<dbReference type="InterPro" id="IPR000031">
    <property type="entry name" value="PurE_dom"/>
</dbReference>
<gene>
    <name evidence="2" type="ORF">EL18_02475</name>
</gene>
<dbReference type="eggNOG" id="COG1691">
    <property type="taxonomic scope" value="Bacteria"/>
</dbReference>
<dbReference type="OrthoDB" id="9782511at2"/>
<dbReference type="PANTHER" id="PTHR43064">
    <property type="entry name" value="PHOSPHORIBOSYLAMINOIMIDAZOLE CARBOXYLASE-RELATED"/>
    <property type="match status" value="1"/>
</dbReference>
<dbReference type="SMART" id="SM01001">
    <property type="entry name" value="AIRC"/>
    <property type="match status" value="1"/>
</dbReference>
<keyword evidence="3" id="KW-1185">Reference proteome</keyword>
<dbReference type="PANTHER" id="PTHR43064:SF1">
    <property type="entry name" value="SLL1489 PROTEIN"/>
    <property type="match status" value="1"/>
</dbReference>
<proteinExistence type="predicted"/>
<dbReference type="STRING" id="472175.EL18_02475"/>
<name>A0A084UEP1_9HYPH</name>
<dbReference type="InterPro" id="IPR039476">
    <property type="entry name" value="P2CMN_synthase_LarB"/>
</dbReference>
<dbReference type="PATRIC" id="fig|472175.3.peg.2468"/>
<protein>
    <submittedName>
        <fullName evidence="2">Phosphoribosylaminoimidazole carboxylase, catalytic subunit</fullName>
    </submittedName>
</protein>
<sequence>MSEDEVNFDWNRRKRIGIGEAVLAQGKSREQLYAIVEAAVRRNASVLFTRLDDQMAAGLPEIDYHAPSRTGVLGSFPAHRIKSSVAIVTAGTSDAPAAWEAQRTLAFNGHEATLIFDVGVAGLHRLLARLEEIERHNVVIAVAGMDAALASVLAGQVSRPVIGVPTSTGYGAAREGDTALSSMLASCAAGLSVVNIDNGFGAACAALRILNTSRDKSGSTTRTLPQSPGT</sequence>
<evidence type="ECO:0000259" key="1">
    <source>
        <dbReference type="SMART" id="SM01001"/>
    </source>
</evidence>
<dbReference type="SUPFAM" id="SSF52255">
    <property type="entry name" value="N5-CAIR mutase (phosphoribosylaminoimidazole carboxylase, PurE)"/>
    <property type="match status" value="1"/>
</dbReference>